<keyword evidence="2" id="KW-1185">Reference proteome</keyword>
<proteinExistence type="predicted"/>
<organism evidence="1 2">
    <name type="scientific">Papilio xuthus</name>
    <name type="common">Asian swallowtail butterfly</name>
    <dbReference type="NCBI Taxonomy" id="66420"/>
    <lineage>
        <taxon>Eukaryota</taxon>
        <taxon>Metazoa</taxon>
        <taxon>Ecdysozoa</taxon>
        <taxon>Arthropoda</taxon>
        <taxon>Hexapoda</taxon>
        <taxon>Insecta</taxon>
        <taxon>Pterygota</taxon>
        <taxon>Neoptera</taxon>
        <taxon>Endopterygota</taxon>
        <taxon>Lepidoptera</taxon>
        <taxon>Glossata</taxon>
        <taxon>Ditrysia</taxon>
        <taxon>Papilionoidea</taxon>
        <taxon>Papilionidae</taxon>
        <taxon>Papilioninae</taxon>
        <taxon>Papilio</taxon>
    </lineage>
</organism>
<name>A0A194QMF1_PAPXU</name>
<accession>A0A194QMF1</accession>
<evidence type="ECO:0000313" key="2">
    <source>
        <dbReference type="Proteomes" id="UP000053268"/>
    </source>
</evidence>
<dbReference type="Proteomes" id="UP000053268">
    <property type="component" value="Unassembled WGS sequence"/>
</dbReference>
<gene>
    <name evidence="1" type="ORF">RR46_03257</name>
</gene>
<dbReference type="AlphaFoldDB" id="A0A194QMF1"/>
<sequence>MVVRGRDAVDYRPRESRTRAMLRHVRVFGLLGLRRLRGAVREVRLVGGWSINLIARLAVRSRSDRFARSDWLGEVRPPAVPYHYFEASKLATALESRYCAGNRGLSLRLPRSIATRDPAASSLARFPEPPHPAPHHIA</sequence>
<dbReference type="EMBL" id="KQ458880">
    <property type="protein sequence ID" value="KPJ04646.1"/>
    <property type="molecule type" value="Genomic_DNA"/>
</dbReference>
<reference evidence="1 2" key="1">
    <citation type="journal article" date="2015" name="Nat. Commun.">
        <title>Outbred genome sequencing and CRISPR/Cas9 gene editing in butterflies.</title>
        <authorList>
            <person name="Li X."/>
            <person name="Fan D."/>
            <person name="Zhang W."/>
            <person name="Liu G."/>
            <person name="Zhang L."/>
            <person name="Zhao L."/>
            <person name="Fang X."/>
            <person name="Chen L."/>
            <person name="Dong Y."/>
            <person name="Chen Y."/>
            <person name="Ding Y."/>
            <person name="Zhao R."/>
            <person name="Feng M."/>
            <person name="Zhu Y."/>
            <person name="Feng Y."/>
            <person name="Jiang X."/>
            <person name="Zhu D."/>
            <person name="Xiang H."/>
            <person name="Feng X."/>
            <person name="Li S."/>
            <person name="Wang J."/>
            <person name="Zhang G."/>
            <person name="Kronforst M.R."/>
            <person name="Wang W."/>
        </authorList>
    </citation>
    <scope>NUCLEOTIDE SEQUENCE [LARGE SCALE GENOMIC DNA]</scope>
    <source>
        <strain evidence="1">Ya'a_city_454_Px</strain>
        <tissue evidence="1">Whole body</tissue>
    </source>
</reference>
<protein>
    <submittedName>
        <fullName evidence="1">Uncharacterized protein</fullName>
    </submittedName>
</protein>
<evidence type="ECO:0000313" key="1">
    <source>
        <dbReference type="EMBL" id="KPJ04646.1"/>
    </source>
</evidence>